<dbReference type="PANTHER" id="PTHR47245:SF1">
    <property type="entry name" value="FOLDASE PROTEIN PRSA"/>
    <property type="match status" value="1"/>
</dbReference>
<evidence type="ECO:0000313" key="9">
    <source>
        <dbReference type="Proteomes" id="UP001157091"/>
    </source>
</evidence>
<evidence type="ECO:0000256" key="3">
    <source>
        <dbReference type="ARBA" id="ARBA00022729"/>
    </source>
</evidence>
<comment type="catalytic activity">
    <reaction evidence="1">
        <text>[protein]-peptidylproline (omega=180) = [protein]-peptidylproline (omega=0)</text>
        <dbReference type="Rhea" id="RHEA:16237"/>
        <dbReference type="Rhea" id="RHEA-COMP:10747"/>
        <dbReference type="Rhea" id="RHEA-COMP:10748"/>
        <dbReference type="ChEBI" id="CHEBI:83833"/>
        <dbReference type="ChEBI" id="CHEBI:83834"/>
        <dbReference type="EC" id="5.2.1.8"/>
    </reaction>
</comment>
<evidence type="ECO:0000256" key="6">
    <source>
        <dbReference type="SAM" id="MobiDB-lite"/>
    </source>
</evidence>
<proteinExistence type="predicted"/>
<organism evidence="8 9">
    <name type="scientific">Luteimicrobium album</name>
    <dbReference type="NCBI Taxonomy" id="1054550"/>
    <lineage>
        <taxon>Bacteria</taxon>
        <taxon>Bacillati</taxon>
        <taxon>Actinomycetota</taxon>
        <taxon>Actinomycetes</taxon>
        <taxon>Micrococcales</taxon>
        <taxon>Luteimicrobium</taxon>
    </lineage>
</organism>
<evidence type="ECO:0000256" key="4">
    <source>
        <dbReference type="ARBA" id="ARBA00023110"/>
    </source>
</evidence>
<reference evidence="9" key="1">
    <citation type="journal article" date="2019" name="Int. J. Syst. Evol. Microbiol.">
        <title>The Global Catalogue of Microorganisms (GCM) 10K type strain sequencing project: providing services to taxonomists for standard genome sequencing and annotation.</title>
        <authorList>
            <consortium name="The Broad Institute Genomics Platform"/>
            <consortium name="The Broad Institute Genome Sequencing Center for Infectious Disease"/>
            <person name="Wu L."/>
            <person name="Ma J."/>
        </authorList>
    </citation>
    <scope>NUCLEOTIDE SEQUENCE [LARGE SCALE GENOMIC DNA]</scope>
    <source>
        <strain evidence="9">NBRC 106348</strain>
    </source>
</reference>
<dbReference type="EMBL" id="BSUK01000001">
    <property type="protein sequence ID" value="GMA23998.1"/>
    <property type="molecule type" value="Genomic_DNA"/>
</dbReference>
<dbReference type="Proteomes" id="UP001157091">
    <property type="component" value="Unassembled WGS sequence"/>
</dbReference>
<evidence type="ECO:0000256" key="1">
    <source>
        <dbReference type="ARBA" id="ARBA00000971"/>
    </source>
</evidence>
<dbReference type="PANTHER" id="PTHR47245">
    <property type="entry name" value="PEPTIDYLPROLYL ISOMERASE"/>
    <property type="match status" value="1"/>
</dbReference>
<dbReference type="InterPro" id="IPR000297">
    <property type="entry name" value="PPIase_PpiC"/>
</dbReference>
<keyword evidence="4" id="KW-0697">Rotamase</keyword>
<keyword evidence="3" id="KW-0732">Signal</keyword>
<feature type="domain" description="PpiC" evidence="7">
    <location>
        <begin position="168"/>
        <end position="297"/>
    </location>
</feature>
<evidence type="ECO:0000256" key="2">
    <source>
        <dbReference type="ARBA" id="ARBA00013194"/>
    </source>
</evidence>
<keyword evidence="9" id="KW-1185">Reference proteome</keyword>
<dbReference type="SUPFAM" id="SSF109998">
    <property type="entry name" value="Triger factor/SurA peptide-binding domain-like"/>
    <property type="match status" value="1"/>
</dbReference>
<sequence length="332" mass="34809">MILASALAATGAWAVARSGTAGTAEHRSPIGVSTPPSTGAAMRSPHADTVVARVDGHAITADELRTSAAVSGADLTTAKGRRSALYDIERFKVAQIEAASRGLVTAVDFEDVQRELAKENASRAQDEAGGGVVYGPSSYNLATYYARVETTVEQQLLDDLVRTGEIRPSDAALRAHYRAHVAEYPVTAGTLTVRTVRADDSSSGRRAAGSTAAAVSAGTSLEGAARAHGLHATVRSERLDLADADLARTRPSLAAAAPDLEPGHATVVRDDADGGLLVVQAVSRTAGAAPTFEEVKDETRVRYEHDQYSKHVDRLVSRAHVDVDVDLSRALP</sequence>
<feature type="region of interest" description="Disordered" evidence="6">
    <location>
        <begin position="23"/>
        <end position="43"/>
    </location>
</feature>
<evidence type="ECO:0000259" key="7">
    <source>
        <dbReference type="Pfam" id="PF13145"/>
    </source>
</evidence>
<dbReference type="InterPro" id="IPR050245">
    <property type="entry name" value="PrsA_foldase"/>
</dbReference>
<evidence type="ECO:0000313" key="8">
    <source>
        <dbReference type="EMBL" id="GMA23998.1"/>
    </source>
</evidence>
<evidence type="ECO:0000256" key="5">
    <source>
        <dbReference type="ARBA" id="ARBA00023235"/>
    </source>
</evidence>
<gene>
    <name evidence="8" type="ORF">GCM10025864_17570</name>
</gene>
<protein>
    <recommendedName>
        <fullName evidence="2">peptidylprolyl isomerase</fullName>
        <ecNumber evidence="2">5.2.1.8</ecNumber>
    </recommendedName>
</protein>
<dbReference type="Pfam" id="PF13145">
    <property type="entry name" value="Rotamase_2"/>
    <property type="match status" value="1"/>
</dbReference>
<accession>A0ABQ6HZU2</accession>
<comment type="caution">
    <text evidence="8">The sequence shown here is derived from an EMBL/GenBank/DDBJ whole genome shotgun (WGS) entry which is preliminary data.</text>
</comment>
<dbReference type="EC" id="5.2.1.8" evidence="2"/>
<dbReference type="InterPro" id="IPR027304">
    <property type="entry name" value="Trigger_fact/SurA_dom_sf"/>
</dbReference>
<keyword evidence="5" id="KW-0413">Isomerase</keyword>
<name>A0ABQ6HZU2_9MICO</name>